<evidence type="ECO:0000313" key="13">
    <source>
        <dbReference type="Proteomes" id="UP000807504"/>
    </source>
</evidence>
<keyword evidence="5" id="KW-0677">Repeat</keyword>
<keyword evidence="13" id="KW-1185">Reference proteome</keyword>
<keyword evidence="6" id="KW-0130">Cell adhesion</keyword>
<dbReference type="InterPro" id="IPR032675">
    <property type="entry name" value="LRR_dom_sf"/>
</dbReference>
<evidence type="ECO:0000256" key="4">
    <source>
        <dbReference type="ARBA" id="ARBA00022692"/>
    </source>
</evidence>
<dbReference type="SUPFAM" id="SSF52058">
    <property type="entry name" value="L domain-like"/>
    <property type="match status" value="1"/>
</dbReference>
<evidence type="ECO:0000256" key="1">
    <source>
        <dbReference type="ARBA" id="ARBA00004479"/>
    </source>
</evidence>
<keyword evidence="7" id="KW-1133">Transmembrane helix</keyword>
<comment type="similarity">
    <text evidence="2">Belongs to the immunoglobulin superfamily. AMIGO family.</text>
</comment>
<feature type="signal peptide" evidence="11">
    <location>
        <begin position="1"/>
        <end position="27"/>
    </location>
</feature>
<evidence type="ECO:0000256" key="8">
    <source>
        <dbReference type="ARBA" id="ARBA00023136"/>
    </source>
</evidence>
<dbReference type="Pfam" id="PF13855">
    <property type="entry name" value="LRR_8"/>
    <property type="match status" value="1"/>
</dbReference>
<keyword evidence="4" id="KW-0812">Transmembrane</keyword>
<keyword evidence="3" id="KW-0433">Leucine-rich repeat</keyword>
<dbReference type="PANTHER" id="PTHR24368">
    <property type="entry name" value="AMPHOTERIN-INDUCED PROTEIN"/>
    <property type="match status" value="1"/>
</dbReference>
<dbReference type="Gene3D" id="3.80.10.10">
    <property type="entry name" value="Ribonuclease Inhibitor"/>
    <property type="match status" value="1"/>
</dbReference>
<name>A0A8T0E9F3_ARGBR</name>
<dbReference type="InterPro" id="IPR003591">
    <property type="entry name" value="Leu-rich_rpt_typical-subtyp"/>
</dbReference>
<evidence type="ECO:0000256" key="2">
    <source>
        <dbReference type="ARBA" id="ARBA00005670"/>
    </source>
</evidence>
<reference evidence="12" key="1">
    <citation type="journal article" date="2020" name="bioRxiv">
        <title>Chromosome-level reference genome of the European wasp spider Argiope bruennichi: a resource for studies on range expansion and evolutionary adaptation.</title>
        <authorList>
            <person name="Sheffer M.M."/>
            <person name="Hoppe A."/>
            <person name="Krehenwinkel H."/>
            <person name="Uhl G."/>
            <person name="Kuss A.W."/>
            <person name="Jensen L."/>
            <person name="Jensen C."/>
            <person name="Gillespie R.G."/>
            <person name="Hoff K.J."/>
            <person name="Prost S."/>
        </authorList>
    </citation>
    <scope>NUCLEOTIDE SEQUENCE</scope>
</reference>
<dbReference type="InterPro" id="IPR001611">
    <property type="entry name" value="Leu-rich_rpt"/>
</dbReference>
<keyword evidence="9" id="KW-0325">Glycoprotein</keyword>
<comment type="caution">
    <text evidence="12">The sequence shown here is derived from an EMBL/GenBank/DDBJ whole genome shotgun (WGS) entry which is preliminary data.</text>
</comment>
<dbReference type="PANTHER" id="PTHR24368:SF210">
    <property type="entry name" value="SURFACE ANTIGEN BSPA-LIKE"/>
    <property type="match status" value="1"/>
</dbReference>
<comment type="subcellular location">
    <subcellularLocation>
        <location evidence="1">Membrane</location>
        <topology evidence="1">Single-pass type I membrane protein</topology>
    </subcellularLocation>
</comment>
<evidence type="ECO:0000256" key="3">
    <source>
        <dbReference type="ARBA" id="ARBA00022614"/>
    </source>
</evidence>
<keyword evidence="8" id="KW-0472">Membrane</keyword>
<dbReference type="Proteomes" id="UP000807504">
    <property type="component" value="Unassembled WGS sequence"/>
</dbReference>
<accession>A0A8T0E9F3</accession>
<dbReference type="GO" id="GO:0007155">
    <property type="term" value="P:cell adhesion"/>
    <property type="evidence" value="ECO:0007669"/>
    <property type="project" value="UniProtKB-KW"/>
</dbReference>
<protein>
    <submittedName>
        <fullName evidence="12">Slit like protein</fullName>
    </submittedName>
</protein>
<evidence type="ECO:0000256" key="11">
    <source>
        <dbReference type="SAM" id="SignalP"/>
    </source>
</evidence>
<evidence type="ECO:0000256" key="5">
    <source>
        <dbReference type="ARBA" id="ARBA00022737"/>
    </source>
</evidence>
<evidence type="ECO:0000256" key="7">
    <source>
        <dbReference type="ARBA" id="ARBA00022989"/>
    </source>
</evidence>
<keyword evidence="11" id="KW-0732">Signal</keyword>
<evidence type="ECO:0000256" key="6">
    <source>
        <dbReference type="ARBA" id="ARBA00022889"/>
    </source>
</evidence>
<sequence>MDLTSAFVKFFRLILCSILLNFTSVFCQRAPSSICPPAEDISPCICSKSCDICEVMIKCSNILNSNQLNEVFRKSTDWTFWTFYIENSTFMYLPSNAIVEKKVRKLYVRDSIMISLFDRAPPSTNKLVEMELTNLVLRSGVKWEVFSKLTNLKELNLTNFEIKKIDQSFIDNFPQGLTGLYLNVTKTKTLGDDAFSKLTELSRLYVRNTQITTLKRSMFAPQSKLLSINFSWNKIRVLPDDLFTNMPELKNIEFSYTNIVVLQESVFRNIMPQISYLYMKGNEIDCNCQMKWLTPTSKPRFTEVVCRKPKALEGLSITDLRSTHFAHCE</sequence>
<gene>
    <name evidence="12" type="ORF">HNY73_021207</name>
</gene>
<organism evidence="12 13">
    <name type="scientific">Argiope bruennichi</name>
    <name type="common">Wasp spider</name>
    <name type="synonym">Aranea bruennichi</name>
    <dbReference type="NCBI Taxonomy" id="94029"/>
    <lineage>
        <taxon>Eukaryota</taxon>
        <taxon>Metazoa</taxon>
        <taxon>Ecdysozoa</taxon>
        <taxon>Arthropoda</taxon>
        <taxon>Chelicerata</taxon>
        <taxon>Arachnida</taxon>
        <taxon>Araneae</taxon>
        <taxon>Araneomorphae</taxon>
        <taxon>Entelegynae</taxon>
        <taxon>Araneoidea</taxon>
        <taxon>Araneidae</taxon>
        <taxon>Argiope</taxon>
    </lineage>
</organism>
<dbReference type="GO" id="GO:0016020">
    <property type="term" value="C:membrane"/>
    <property type="evidence" value="ECO:0007669"/>
    <property type="project" value="UniProtKB-SubCell"/>
</dbReference>
<dbReference type="InterPro" id="IPR031283">
    <property type="entry name" value="AMIGO"/>
</dbReference>
<dbReference type="AlphaFoldDB" id="A0A8T0E9F3"/>
<evidence type="ECO:0000256" key="9">
    <source>
        <dbReference type="ARBA" id="ARBA00023180"/>
    </source>
</evidence>
<keyword evidence="10" id="KW-0393">Immunoglobulin domain</keyword>
<evidence type="ECO:0000313" key="12">
    <source>
        <dbReference type="EMBL" id="KAF8768383.1"/>
    </source>
</evidence>
<reference evidence="12" key="2">
    <citation type="submission" date="2020-06" db="EMBL/GenBank/DDBJ databases">
        <authorList>
            <person name="Sheffer M."/>
        </authorList>
    </citation>
    <scope>NUCLEOTIDE SEQUENCE</scope>
</reference>
<evidence type="ECO:0000256" key="10">
    <source>
        <dbReference type="ARBA" id="ARBA00023319"/>
    </source>
</evidence>
<proteinExistence type="inferred from homology"/>
<feature type="chain" id="PRO_5035922821" evidence="11">
    <location>
        <begin position="28"/>
        <end position="329"/>
    </location>
</feature>
<dbReference type="SMART" id="SM00369">
    <property type="entry name" value="LRR_TYP"/>
    <property type="match status" value="4"/>
</dbReference>
<dbReference type="EMBL" id="JABXBU010002230">
    <property type="protein sequence ID" value="KAF8768383.1"/>
    <property type="molecule type" value="Genomic_DNA"/>
</dbReference>